<evidence type="ECO:0000256" key="1">
    <source>
        <dbReference type="ARBA" id="ARBA00004123"/>
    </source>
</evidence>
<dbReference type="AlphaFoldDB" id="A0A1A9WUP2"/>
<comment type="similarity">
    <text evidence="2">Belongs to the histone deacetylase family. HD type 2 subfamily.</text>
</comment>
<dbReference type="GO" id="GO:0040029">
    <property type="term" value="P:epigenetic regulation of gene expression"/>
    <property type="evidence" value="ECO:0007669"/>
    <property type="project" value="TreeGrafter"/>
</dbReference>
<feature type="domain" description="Histone deacetylase" evidence="6">
    <location>
        <begin position="505"/>
        <end position="799"/>
    </location>
</feature>
<dbReference type="GO" id="GO:0000118">
    <property type="term" value="C:histone deacetylase complex"/>
    <property type="evidence" value="ECO:0007669"/>
    <property type="project" value="TreeGrafter"/>
</dbReference>
<protein>
    <submittedName>
        <fullName evidence="7">Histone deacetylase</fullName>
    </submittedName>
</protein>
<accession>A0A1A9WUP2</accession>
<dbReference type="InterPro" id="IPR023696">
    <property type="entry name" value="Ureohydrolase_dom_sf"/>
</dbReference>
<comment type="catalytic activity">
    <reaction evidence="5">
        <text>N(6)-acetyl-L-lysyl-[histone] + H2O = L-lysyl-[histone] + acetate</text>
        <dbReference type="Rhea" id="RHEA:58196"/>
        <dbReference type="Rhea" id="RHEA-COMP:9845"/>
        <dbReference type="Rhea" id="RHEA-COMP:11338"/>
        <dbReference type="ChEBI" id="CHEBI:15377"/>
        <dbReference type="ChEBI" id="CHEBI:29969"/>
        <dbReference type="ChEBI" id="CHEBI:30089"/>
        <dbReference type="ChEBI" id="CHEBI:61930"/>
        <dbReference type="EC" id="3.5.1.98"/>
    </reaction>
</comment>
<evidence type="ECO:0000256" key="2">
    <source>
        <dbReference type="ARBA" id="ARBA00007738"/>
    </source>
</evidence>
<dbReference type="PANTHER" id="PTHR10625">
    <property type="entry name" value="HISTONE DEACETYLASE HDAC1-RELATED"/>
    <property type="match status" value="1"/>
</dbReference>
<reference evidence="8" key="1">
    <citation type="submission" date="2014-03" db="EMBL/GenBank/DDBJ databases">
        <authorList>
            <person name="Aksoy S."/>
            <person name="Warren W."/>
            <person name="Wilson R.K."/>
        </authorList>
    </citation>
    <scope>NUCLEOTIDE SEQUENCE [LARGE SCALE GENOMIC DNA]</scope>
    <source>
        <strain evidence="8">IAEA</strain>
    </source>
</reference>
<sequence length="905" mass="101862">MVKLTIPPTTVKSVEHRQMNTTLVEVKRKAKLSKIQQRTKQENVVEDIFENAVNAKYLIQAPTGLIYDESIQEHHCLWNEKHSEYSRRFIKVMDRCREMNLIERCKLLSPRRATKHEVMLLYSEEYYKLLEGTSDGKDDANNGNISSKLDSIGICPFTFDLSLLDAGSTIDLIENILNGSIQNGMIFICPPGDHAMGAELKEHSFFNNVALAAQYALNVPKLNKIMIINWNVHNSSSTQRFFYHDCRVLNFSIYHCGTSRFWQNVKESDFDAIGDSSGVGYNFNLPLNKARIGNGDYMAIFQQILIPVAVEFQPELIILSARYDAALGFPEGEMEITPDFYPHLINPLLKLAKSRLAVVLEGSCCMELLTDAVPLTVRSLLGEPCPALLEKLKPPCLSVQESILDCICTHRPYWKCLQLQDTYTMEELNTVNPQMNLHKINHVFEKPLLEQFPTCSAELPQIIEKNCLLSQRLKAENKLFSQQVRVCYVYDEVMLQHKNIYEEGHPEQPERIRKVYEMHDEYKLFERMQRLPSRSATIDEICLAHTRGHVNLIRGLSDEEELQNASVKYNSIYFHSKTFECASLAAGSVLQVIDKVLKGEARNGVCIIRPPGHHAECDEPHGFCIFNNVAIAALYAISNHGLRRVLIVDWDVHHGNGTQHIFESNPNVLYISVHRYDHGSFFPKSKDGDFDAVGKGPGEGFNVNIPWNKKGMGDMEYVLAFQHIIMPIAYEFDPQLVLVSAGFDAAIGDSLGGCKVTPEAYGLFTHWLSALANGRLVLCLEGGYNLNSLSYAMTMCTKSLLGDPLPPIHPNCSVSRLPTPAHLSSLETFRKCISIQQHYWKGLAFGKRLPQIENNNEGFPITIQNLNITRDDTQGAAGGSGDTGDDVLFAASGSKSKVKVNNRLD</sequence>
<dbReference type="Pfam" id="PF00850">
    <property type="entry name" value="Hist_deacetyl"/>
    <property type="match status" value="2"/>
</dbReference>
<reference evidence="7" key="2">
    <citation type="submission" date="2020-05" db="UniProtKB">
        <authorList>
            <consortium name="EnsemblMetazoa"/>
        </authorList>
    </citation>
    <scope>IDENTIFICATION</scope>
    <source>
        <strain evidence="7">IAEA</strain>
    </source>
</reference>
<comment type="subcellular location">
    <subcellularLocation>
        <location evidence="1">Nucleus</location>
    </subcellularLocation>
</comment>
<evidence type="ECO:0000256" key="3">
    <source>
        <dbReference type="ARBA" id="ARBA00022801"/>
    </source>
</evidence>
<dbReference type="STRING" id="37001.A0A1A9WUP2"/>
<name>A0A1A9WUP2_9MUSC</name>
<evidence type="ECO:0000313" key="8">
    <source>
        <dbReference type="Proteomes" id="UP000091820"/>
    </source>
</evidence>
<dbReference type="VEuPathDB" id="VectorBase:GBRI032989"/>
<dbReference type="Gene3D" id="3.40.800.20">
    <property type="entry name" value="Histone deacetylase domain"/>
    <property type="match status" value="2"/>
</dbReference>
<dbReference type="EnsemblMetazoa" id="GBRI032989-RA">
    <property type="protein sequence ID" value="GBRI032989-PA"/>
    <property type="gene ID" value="GBRI032989"/>
</dbReference>
<proteinExistence type="inferred from homology"/>
<dbReference type="InterPro" id="IPR037138">
    <property type="entry name" value="His_deacetylse_dom_sf"/>
</dbReference>
<dbReference type="InterPro" id="IPR000286">
    <property type="entry name" value="HDACs"/>
</dbReference>
<evidence type="ECO:0000256" key="4">
    <source>
        <dbReference type="ARBA" id="ARBA00023242"/>
    </source>
</evidence>
<dbReference type="PRINTS" id="PR01270">
    <property type="entry name" value="HDASUPER"/>
</dbReference>
<dbReference type="InterPro" id="IPR023801">
    <property type="entry name" value="His_deacetylse_dom"/>
</dbReference>
<dbReference type="GO" id="GO:0141221">
    <property type="term" value="F:histone deacetylase activity, hydrolytic mechanism"/>
    <property type="evidence" value="ECO:0007669"/>
    <property type="project" value="UniProtKB-EC"/>
</dbReference>
<dbReference type="PANTHER" id="PTHR10625:SF38">
    <property type="entry name" value="HISTONE DEACETYLASE 6, ISOFORM G"/>
    <property type="match status" value="1"/>
</dbReference>
<organism evidence="7 8">
    <name type="scientific">Glossina brevipalpis</name>
    <dbReference type="NCBI Taxonomy" id="37001"/>
    <lineage>
        <taxon>Eukaryota</taxon>
        <taxon>Metazoa</taxon>
        <taxon>Ecdysozoa</taxon>
        <taxon>Arthropoda</taxon>
        <taxon>Hexapoda</taxon>
        <taxon>Insecta</taxon>
        <taxon>Pterygota</taxon>
        <taxon>Neoptera</taxon>
        <taxon>Endopterygota</taxon>
        <taxon>Diptera</taxon>
        <taxon>Brachycera</taxon>
        <taxon>Muscomorpha</taxon>
        <taxon>Hippoboscoidea</taxon>
        <taxon>Glossinidae</taxon>
        <taxon>Glossina</taxon>
    </lineage>
</organism>
<evidence type="ECO:0000313" key="7">
    <source>
        <dbReference type="EnsemblMetazoa" id="GBRI032989-PA"/>
    </source>
</evidence>
<dbReference type="Proteomes" id="UP000091820">
    <property type="component" value="Unassembled WGS sequence"/>
</dbReference>
<keyword evidence="8" id="KW-1185">Reference proteome</keyword>
<feature type="domain" description="Histone deacetylase" evidence="6">
    <location>
        <begin position="82"/>
        <end position="366"/>
    </location>
</feature>
<dbReference type="SUPFAM" id="SSF52768">
    <property type="entry name" value="Arginase/deacetylase"/>
    <property type="match status" value="2"/>
</dbReference>
<dbReference type="FunFam" id="3.40.800.20:FF:000005">
    <property type="entry name" value="histone deacetylase 6"/>
    <property type="match status" value="1"/>
</dbReference>
<keyword evidence="3" id="KW-0378">Hydrolase</keyword>
<evidence type="ECO:0000259" key="6">
    <source>
        <dbReference type="Pfam" id="PF00850"/>
    </source>
</evidence>
<keyword evidence="4" id="KW-0539">Nucleus</keyword>
<evidence type="ECO:0000256" key="5">
    <source>
        <dbReference type="ARBA" id="ARBA00048287"/>
    </source>
</evidence>